<keyword evidence="3" id="KW-1185">Reference proteome</keyword>
<feature type="domain" description="Heparinase II C-terminal" evidence="1">
    <location>
        <begin position="805"/>
        <end position="877"/>
    </location>
</feature>
<dbReference type="SUPFAM" id="SSF48230">
    <property type="entry name" value="Chondroitin AC/alginate lyase"/>
    <property type="match status" value="1"/>
</dbReference>
<dbReference type="Pfam" id="PF18675">
    <property type="entry name" value="HepII_C"/>
    <property type="match status" value="1"/>
</dbReference>
<reference evidence="3" key="1">
    <citation type="submission" date="2017-04" db="EMBL/GenBank/DDBJ databases">
        <authorList>
            <person name="Varghese N."/>
            <person name="Submissions S."/>
        </authorList>
    </citation>
    <scope>NUCLEOTIDE SEQUENCE [LARGE SCALE GENOMIC DNA]</scope>
    <source>
        <strain evidence="3">DSM 12126</strain>
    </source>
</reference>
<organism evidence="2 3">
    <name type="scientific">Pedobacter africanus</name>
    <dbReference type="NCBI Taxonomy" id="151894"/>
    <lineage>
        <taxon>Bacteria</taxon>
        <taxon>Pseudomonadati</taxon>
        <taxon>Bacteroidota</taxon>
        <taxon>Sphingobacteriia</taxon>
        <taxon>Sphingobacteriales</taxon>
        <taxon>Sphingobacteriaceae</taxon>
        <taxon>Pedobacter</taxon>
    </lineage>
</organism>
<dbReference type="InterPro" id="IPR040925">
    <property type="entry name" value="HepII_C"/>
</dbReference>
<dbReference type="Proteomes" id="UP000192756">
    <property type="component" value="Unassembled WGS sequence"/>
</dbReference>
<dbReference type="GO" id="GO:0016829">
    <property type="term" value="F:lyase activity"/>
    <property type="evidence" value="ECO:0007669"/>
    <property type="project" value="UniProtKB-KW"/>
</dbReference>
<evidence type="ECO:0000259" key="1">
    <source>
        <dbReference type="Pfam" id="PF18675"/>
    </source>
</evidence>
<keyword evidence="2" id="KW-0456">Lyase</keyword>
<protein>
    <submittedName>
        <fullName evidence="2">Heparin/heparan-sulfate lyase</fullName>
    </submittedName>
</protein>
<dbReference type="STRING" id="151894.SAMN04488524_2754"/>
<dbReference type="Gene3D" id="2.70.98.70">
    <property type="match status" value="1"/>
</dbReference>
<accession>A0A1W2BZE5</accession>
<dbReference type="OrthoDB" id="9147455at2"/>
<evidence type="ECO:0000313" key="3">
    <source>
        <dbReference type="Proteomes" id="UP000192756"/>
    </source>
</evidence>
<dbReference type="EMBL" id="FWXT01000001">
    <property type="protein sequence ID" value="SMC78012.1"/>
    <property type="molecule type" value="Genomic_DNA"/>
</dbReference>
<dbReference type="InterPro" id="IPR008929">
    <property type="entry name" value="Chondroitin_lyas"/>
</dbReference>
<dbReference type="RefSeq" id="WP_084239392.1">
    <property type="nucleotide sequence ID" value="NZ_FWXT01000001.1"/>
</dbReference>
<name>A0A1W2BZE5_9SPHI</name>
<sequence>MKVKASIIGLIGLCIGWLGVVAQVHPYVVGDKYVKRFMAAEGRPNETSPGSPDLVFQLKVPVAGTYELSTYAVPASGLSPEKDEQGNIKTAYVKIQIDDQRPTRRILYDIHQAASQVSGKFELNGANQQLKLWLPKGIELVHVEWKNYNAPEVPLAAKNYIPKIIPPAVHPRLWVTPQTLPMVKARLTEGENKPVWQQLAAVAKTPYRFDFNPGKEVFYQEELEKVVQVKAFYYLMTGDRKIGNEAVRLMVNYMSVLEFGNVKYGDITREIGRAIYTAALVYDWCYGLIDKNDRKRLYDKMLYQAREMEIGWPPFMDSIVNGHGNEAQISRDLLSMAIALYEENPELYKYTAYTIFEHLIPMRKFEYESSRHNQGVDYGAYRFGWEMHAAWLLYRMSGMPVFDDNLKKLPYYWLYMRLPDGYMLRDGDMFSAKFGGARPLYWKQPQTMLLSYAYANDPLIKGEFEREGGLPDNPVLFLLVNDPALKARHDLGSLPLTKDFGPVLGSMVTRTGWNNTETSKDVVAEIKGGGYIFGNHQQADAGALQIFHHGVQVGDIGLYLSYGSPYDYNFNKRSVAHSVMLAMDPSEPLLFRSKVRDGGTRFNQRFPLTPQEVIADPWFSNGQVLSANFGPLQLKPSFSYFKADLTAAYTAKMTKYTRGFCFLNLGLEDVPAVIILADHMTTAKPEFRKYWQINTLNKPEVSEREMVLSNELKGLKGKTHVTMLLPAAADRNMEVLSGREANSTFGQSFDLVSQKPEANAHRILVSPKKQQGQDGFLTVFQMAEGDAKPLPIGFKERQGCWQLAVADRVVCLSSGGGLLENTFTVDVPDAGMFEVLLTDMKPGYWNVKSSDGKMNFNYAVMSGKNTLFFKAEKGSYVVAPGRLYGIEDLK</sequence>
<evidence type="ECO:0000313" key="2">
    <source>
        <dbReference type="EMBL" id="SMC78012.1"/>
    </source>
</evidence>
<dbReference type="AlphaFoldDB" id="A0A1W2BZE5"/>
<proteinExistence type="predicted"/>
<dbReference type="Gene3D" id="1.50.10.100">
    <property type="entry name" value="Chondroitin AC/alginate lyase"/>
    <property type="match status" value="1"/>
</dbReference>
<dbReference type="Gene3D" id="2.60.40.2750">
    <property type="match status" value="1"/>
</dbReference>
<gene>
    <name evidence="2" type="ORF">SAMN04488524_2754</name>
</gene>